<organism evidence="5 6">
    <name type="scientific">Aphis craccivora</name>
    <name type="common">Cowpea aphid</name>
    <dbReference type="NCBI Taxonomy" id="307492"/>
    <lineage>
        <taxon>Eukaryota</taxon>
        <taxon>Metazoa</taxon>
        <taxon>Ecdysozoa</taxon>
        <taxon>Arthropoda</taxon>
        <taxon>Hexapoda</taxon>
        <taxon>Insecta</taxon>
        <taxon>Pterygota</taxon>
        <taxon>Neoptera</taxon>
        <taxon>Paraneoptera</taxon>
        <taxon>Hemiptera</taxon>
        <taxon>Sternorrhyncha</taxon>
        <taxon>Aphidomorpha</taxon>
        <taxon>Aphidoidea</taxon>
        <taxon>Aphididae</taxon>
        <taxon>Aphidini</taxon>
        <taxon>Aphis</taxon>
        <taxon>Aphis</taxon>
    </lineage>
</organism>
<dbReference type="OrthoDB" id="75502at2759"/>
<accession>A0A6G0WFI2</accession>
<feature type="compositionally biased region" description="Basic residues" evidence="4">
    <location>
        <begin position="13"/>
        <end position="29"/>
    </location>
</feature>
<keyword evidence="5" id="KW-0675">Receptor</keyword>
<keyword evidence="6" id="KW-1185">Reference proteome</keyword>
<evidence type="ECO:0000313" key="6">
    <source>
        <dbReference type="Proteomes" id="UP000478052"/>
    </source>
</evidence>
<comment type="caution">
    <text evidence="5">The sequence shown here is derived from an EMBL/GenBank/DDBJ whole genome shotgun (WGS) entry which is preliminary data.</text>
</comment>
<evidence type="ECO:0000256" key="3">
    <source>
        <dbReference type="ARBA" id="ARBA00022737"/>
    </source>
</evidence>
<name>A0A6G0WFI2_APHCR</name>
<evidence type="ECO:0000313" key="5">
    <source>
        <dbReference type="EMBL" id="KAF0725149.1"/>
    </source>
</evidence>
<dbReference type="Proteomes" id="UP000478052">
    <property type="component" value="Unassembled WGS sequence"/>
</dbReference>
<dbReference type="InterPro" id="IPR043545">
    <property type="entry name" value="GRIP1/2"/>
</dbReference>
<evidence type="ECO:0000256" key="4">
    <source>
        <dbReference type="SAM" id="MobiDB-lite"/>
    </source>
</evidence>
<dbReference type="PANTHER" id="PTHR46227">
    <property type="entry name" value="GLUTAMATE RECEPTOR-INTERACTING PROTEIN GRIP"/>
    <property type="match status" value="1"/>
</dbReference>
<dbReference type="GO" id="GO:0005737">
    <property type="term" value="C:cytoplasm"/>
    <property type="evidence" value="ECO:0007669"/>
    <property type="project" value="UniProtKB-SubCell"/>
</dbReference>
<comment type="subcellular location">
    <subcellularLocation>
        <location evidence="1">Cytoplasm</location>
    </subcellularLocation>
</comment>
<sequence length="123" mass="14126">MFSSLKFSTLRLKKHTSPKQSVQHRKSTSKCKEPTREQHWLLEKVCSTQKSEDKRMVSKHTIYESSNYTDQCTDQYVKHKIIDVFIEREDGSLGIVLRGGAHPDPDMCKPLTVTHVRPDGPAD</sequence>
<dbReference type="SUPFAM" id="SSF50156">
    <property type="entry name" value="PDZ domain-like"/>
    <property type="match status" value="1"/>
</dbReference>
<evidence type="ECO:0000256" key="1">
    <source>
        <dbReference type="ARBA" id="ARBA00004496"/>
    </source>
</evidence>
<dbReference type="EMBL" id="VUJU01008834">
    <property type="protein sequence ID" value="KAF0725149.1"/>
    <property type="molecule type" value="Genomic_DNA"/>
</dbReference>
<feature type="non-terminal residue" evidence="5">
    <location>
        <position position="123"/>
    </location>
</feature>
<keyword evidence="2" id="KW-0963">Cytoplasm</keyword>
<feature type="region of interest" description="Disordered" evidence="4">
    <location>
        <begin position="13"/>
        <end position="35"/>
    </location>
</feature>
<keyword evidence="3" id="KW-0677">Repeat</keyword>
<dbReference type="AlphaFoldDB" id="A0A6G0WFI2"/>
<dbReference type="PANTHER" id="PTHR46227:SF2">
    <property type="entry name" value="FI03335P"/>
    <property type="match status" value="1"/>
</dbReference>
<dbReference type="GO" id="GO:0098887">
    <property type="term" value="P:neurotransmitter receptor transport, endosome to postsynaptic membrane"/>
    <property type="evidence" value="ECO:0007669"/>
    <property type="project" value="TreeGrafter"/>
</dbReference>
<reference evidence="5 6" key="1">
    <citation type="submission" date="2019-08" db="EMBL/GenBank/DDBJ databases">
        <title>Whole genome of Aphis craccivora.</title>
        <authorList>
            <person name="Voronova N.V."/>
            <person name="Shulinski R.S."/>
            <person name="Bandarenka Y.V."/>
            <person name="Zhorov D.G."/>
            <person name="Warner D."/>
        </authorList>
    </citation>
    <scope>NUCLEOTIDE SEQUENCE [LARGE SCALE GENOMIC DNA]</scope>
    <source>
        <strain evidence="5">180601</strain>
        <tissue evidence="5">Whole Body</tissue>
    </source>
</reference>
<dbReference type="InterPro" id="IPR036034">
    <property type="entry name" value="PDZ_sf"/>
</dbReference>
<proteinExistence type="predicted"/>
<dbReference type="Gene3D" id="2.30.42.10">
    <property type="match status" value="1"/>
</dbReference>
<gene>
    <name evidence="5" type="ORF">FWK35_00033674</name>
</gene>
<protein>
    <submittedName>
        <fullName evidence="5">Glutamate receptor-interacting protein 1 isoform X1</fullName>
    </submittedName>
</protein>
<evidence type="ECO:0000256" key="2">
    <source>
        <dbReference type="ARBA" id="ARBA00022490"/>
    </source>
</evidence>